<dbReference type="EMBL" id="CADCXV010000992">
    <property type="protein sequence ID" value="CAB0039985.1"/>
    <property type="molecule type" value="Genomic_DNA"/>
</dbReference>
<dbReference type="Proteomes" id="UP000479190">
    <property type="component" value="Unassembled WGS sequence"/>
</dbReference>
<keyword evidence="2" id="KW-1185">Reference proteome</keyword>
<gene>
    <name evidence="1" type="ORF">TBRA_LOCUS11722</name>
</gene>
<evidence type="ECO:0000313" key="2">
    <source>
        <dbReference type="Proteomes" id="UP000479190"/>
    </source>
</evidence>
<protein>
    <submittedName>
        <fullName evidence="1">Uncharacterized protein</fullName>
    </submittedName>
</protein>
<dbReference type="AlphaFoldDB" id="A0A6H5IRN9"/>
<sequence length="592" mass="68416">MDLFCRQYLHTIGHFFCRLQELTIFHLLMKSESFDYGYTIEYYGRPTRCSKCEYRPGDDFLRGSRDVMATMFPGLTVETPRRNKICINQSVTRRTTQNLRVFLVIDRNFQRVLIELQHQSRAYFFRTSMVTVTISDETIEPIVFLGHPIILRRYGLTLGCCAKILHVSTSCVLELICSDLSRVGQSAVAPLYPSLLHTYAVTRAGASLLAAAAACCCCRRADLQVEKNIHAHTCSREVCENSRPTAYLSYAPSHNPVNKKAKVTSSSTTIDIEFLTHVVDYDPLIMTMDRKDKDFVDLLLKNDVDADLLNGRQSKDNFPYLRNSASNRRWCLRTYDRRIIAVISEGSSYMIRLITRIRGFVSKKPCVDYCGSLKLRGSRIEAKESAKYLGVILDRNVRMECIREDNDLSRIRSHSSVQRGCKDFWKKITIFLQRFYGNTNEYQNCIERVQSADMLEQPASSIVSPVVVAVTIHVLRKRTQPWCRKLNRYSLNITTANPDKLNLVLFSRRHRIDDFRPITFKGVRLEVKEATKYLGVTLERKLRWKPTWRNRAKKLLGPPGRLHMGTKAKVALWFYEMEDILQLAYAAVVWWT</sequence>
<proteinExistence type="predicted"/>
<accession>A0A6H5IRN9</accession>
<name>A0A6H5IRN9_9HYME</name>
<reference evidence="1 2" key="1">
    <citation type="submission" date="2020-02" db="EMBL/GenBank/DDBJ databases">
        <authorList>
            <person name="Ferguson B K."/>
        </authorList>
    </citation>
    <scope>NUCLEOTIDE SEQUENCE [LARGE SCALE GENOMIC DNA]</scope>
</reference>
<evidence type="ECO:0000313" key="1">
    <source>
        <dbReference type="EMBL" id="CAB0039985.1"/>
    </source>
</evidence>
<organism evidence="1 2">
    <name type="scientific">Trichogramma brassicae</name>
    <dbReference type="NCBI Taxonomy" id="86971"/>
    <lineage>
        <taxon>Eukaryota</taxon>
        <taxon>Metazoa</taxon>
        <taxon>Ecdysozoa</taxon>
        <taxon>Arthropoda</taxon>
        <taxon>Hexapoda</taxon>
        <taxon>Insecta</taxon>
        <taxon>Pterygota</taxon>
        <taxon>Neoptera</taxon>
        <taxon>Endopterygota</taxon>
        <taxon>Hymenoptera</taxon>
        <taxon>Apocrita</taxon>
        <taxon>Proctotrupomorpha</taxon>
        <taxon>Chalcidoidea</taxon>
        <taxon>Trichogrammatidae</taxon>
        <taxon>Trichogramma</taxon>
    </lineage>
</organism>